<evidence type="ECO:0000256" key="7">
    <source>
        <dbReference type="HAMAP-Rule" id="MF_02065"/>
    </source>
</evidence>
<dbReference type="HAMAP" id="MF_02065">
    <property type="entry name" value="MltG"/>
    <property type="match status" value="1"/>
</dbReference>
<comment type="caution">
    <text evidence="8">The sequence shown here is derived from an EMBL/GenBank/DDBJ whole genome shotgun (WGS) entry which is preliminary data.</text>
</comment>
<evidence type="ECO:0000313" key="8">
    <source>
        <dbReference type="EMBL" id="KKS80999.1"/>
    </source>
</evidence>
<dbReference type="GO" id="GO:0009252">
    <property type="term" value="P:peptidoglycan biosynthetic process"/>
    <property type="evidence" value="ECO:0007669"/>
    <property type="project" value="UniProtKB-UniRule"/>
</dbReference>
<reference evidence="8 9" key="1">
    <citation type="journal article" date="2015" name="Nature">
        <title>rRNA introns, odd ribosomes, and small enigmatic genomes across a large radiation of phyla.</title>
        <authorList>
            <person name="Brown C.T."/>
            <person name="Hug L.A."/>
            <person name="Thomas B.C."/>
            <person name="Sharon I."/>
            <person name="Castelle C.J."/>
            <person name="Singh A."/>
            <person name="Wilkins M.J."/>
            <person name="Williams K.H."/>
            <person name="Banfield J.F."/>
        </authorList>
    </citation>
    <scope>NUCLEOTIDE SEQUENCE [LARGE SCALE GENOMIC DNA]</scope>
</reference>
<dbReference type="PANTHER" id="PTHR30518:SF2">
    <property type="entry name" value="ENDOLYTIC MUREIN TRANSGLYCOSYLASE"/>
    <property type="match status" value="1"/>
</dbReference>
<evidence type="ECO:0000256" key="1">
    <source>
        <dbReference type="ARBA" id="ARBA00022475"/>
    </source>
</evidence>
<dbReference type="InterPro" id="IPR003770">
    <property type="entry name" value="MLTG-like"/>
</dbReference>
<feature type="transmembrane region" description="Helical" evidence="7">
    <location>
        <begin position="21"/>
        <end position="41"/>
    </location>
</feature>
<keyword evidence="5 7" id="KW-0456">Lyase</keyword>
<comment type="function">
    <text evidence="7">Functions as a peptidoglycan terminase that cleaves nascent peptidoglycan strands endolytically to terminate their elongation.</text>
</comment>
<dbReference type="NCBIfam" id="TIGR00247">
    <property type="entry name" value="endolytic transglycosylase MltG"/>
    <property type="match status" value="1"/>
</dbReference>
<organism evidence="8 9">
    <name type="scientific">Candidatus Woesebacteria bacterium GW2011_GWC1_43_10b</name>
    <dbReference type="NCBI Taxonomy" id="1618585"/>
    <lineage>
        <taxon>Bacteria</taxon>
        <taxon>Candidatus Woeseibacteriota</taxon>
    </lineage>
</organism>
<keyword evidence="6 7" id="KW-0961">Cell wall biogenesis/degradation</keyword>
<dbReference type="AlphaFoldDB" id="A0A0G1C6D2"/>
<dbReference type="GO" id="GO:0005886">
    <property type="term" value="C:plasma membrane"/>
    <property type="evidence" value="ECO:0007669"/>
    <property type="project" value="UniProtKB-SubCell"/>
</dbReference>
<evidence type="ECO:0000256" key="6">
    <source>
        <dbReference type="ARBA" id="ARBA00023316"/>
    </source>
</evidence>
<keyword evidence="3 7" id="KW-1133">Transmembrane helix</keyword>
<dbReference type="Proteomes" id="UP000034611">
    <property type="component" value="Unassembled WGS sequence"/>
</dbReference>
<dbReference type="PATRIC" id="fig|1618585.3.peg.26"/>
<evidence type="ECO:0000256" key="4">
    <source>
        <dbReference type="ARBA" id="ARBA00023136"/>
    </source>
</evidence>
<feature type="site" description="Important for catalytic activity" evidence="7">
    <location>
        <position position="224"/>
    </location>
</feature>
<dbReference type="GO" id="GO:0071555">
    <property type="term" value="P:cell wall organization"/>
    <property type="evidence" value="ECO:0007669"/>
    <property type="project" value="UniProtKB-KW"/>
</dbReference>
<proteinExistence type="inferred from homology"/>
<keyword evidence="4 7" id="KW-0472">Membrane</keyword>
<gene>
    <name evidence="7" type="primary">mltG</name>
    <name evidence="8" type="ORF">UV56_C0002G0004</name>
</gene>
<evidence type="ECO:0000313" key="9">
    <source>
        <dbReference type="Proteomes" id="UP000034611"/>
    </source>
</evidence>
<comment type="similarity">
    <text evidence="7">Belongs to the transglycosylase MltG family.</text>
</comment>
<evidence type="ECO:0000256" key="5">
    <source>
        <dbReference type="ARBA" id="ARBA00023239"/>
    </source>
</evidence>
<comment type="subcellular location">
    <subcellularLocation>
        <location evidence="7">Cell membrane</location>
        <topology evidence="7">Single-pass membrane protein</topology>
    </subcellularLocation>
</comment>
<dbReference type="EMBL" id="LCEY01000002">
    <property type="protein sequence ID" value="KKS80999.1"/>
    <property type="molecule type" value="Genomic_DNA"/>
</dbReference>
<dbReference type="EC" id="4.2.2.29" evidence="7"/>
<dbReference type="Pfam" id="PF02618">
    <property type="entry name" value="YceG"/>
    <property type="match status" value="1"/>
</dbReference>
<accession>A0A0G1C6D2</accession>
<protein>
    <recommendedName>
        <fullName evidence="7">Endolytic murein transglycosylase</fullName>
        <ecNumber evidence="7">4.2.2.29</ecNumber>
    </recommendedName>
    <alternativeName>
        <fullName evidence="7">Peptidoglycan lytic transglycosylase</fullName>
    </alternativeName>
    <alternativeName>
        <fullName evidence="7">Peptidoglycan polymerization terminase</fullName>
    </alternativeName>
</protein>
<comment type="catalytic activity">
    <reaction evidence="7">
        <text>a peptidoglycan chain = a peptidoglycan chain with N-acetyl-1,6-anhydromuramyl-[peptide] at the reducing end + a peptidoglycan chain with N-acetylglucosamine at the non-reducing end.</text>
        <dbReference type="EC" id="4.2.2.29"/>
    </reaction>
</comment>
<name>A0A0G1C6D2_9BACT</name>
<keyword evidence="1 7" id="KW-1003">Cell membrane</keyword>
<dbReference type="GO" id="GO:0008932">
    <property type="term" value="F:lytic endotransglycosylase activity"/>
    <property type="evidence" value="ECO:0007669"/>
    <property type="project" value="UniProtKB-UniRule"/>
</dbReference>
<dbReference type="PANTHER" id="PTHR30518">
    <property type="entry name" value="ENDOLYTIC MUREIN TRANSGLYCOSYLASE"/>
    <property type="match status" value="1"/>
</dbReference>
<sequence length="349" mass="39359">MPRRKGTVGRFWTKYNRMKRLLVLLIIILISSFLLTVWWVGTTQAPTNMAAVKRFVITKGASSSQIGNNLGEAGLVKSSLVFKFYVQLTGNSRRIQAGEYRIPQNLSLNRLISFLLQGPTELWVTIPEGIRREEIADKFVESLELSGTEATAFRNDFLQRSAAKEGYLFPDTYLFPRDASASAVVSLLTSTFDKKVDAKMRQDLDQKDIILSQAVIVASLLERETITDQERPVVAGILIKRWRAGWPLQVDASVQYALASAKCGQTVDCNWWPRPLTGDDLEINSPYNTYKFPGLPPAPIASPGISAINGVVYYEESPYWFYLHDEDGQIHYAETLDQHNANITRYLNK</sequence>
<evidence type="ECO:0000256" key="2">
    <source>
        <dbReference type="ARBA" id="ARBA00022692"/>
    </source>
</evidence>
<dbReference type="Gene3D" id="3.30.1490.480">
    <property type="entry name" value="Endolytic murein transglycosylase"/>
    <property type="match status" value="1"/>
</dbReference>
<evidence type="ECO:0000256" key="3">
    <source>
        <dbReference type="ARBA" id="ARBA00022989"/>
    </source>
</evidence>
<keyword evidence="2 7" id="KW-0812">Transmembrane</keyword>